<feature type="active site" evidence="6">
    <location>
        <position position="17"/>
    </location>
</feature>
<dbReference type="Gene3D" id="3.40.50.2300">
    <property type="match status" value="1"/>
</dbReference>
<proteinExistence type="inferred from homology"/>
<gene>
    <name evidence="8" type="ORF">PS2015_1771</name>
</gene>
<evidence type="ECO:0000256" key="5">
    <source>
        <dbReference type="ARBA" id="ARBA00051722"/>
    </source>
</evidence>
<evidence type="ECO:0000256" key="4">
    <source>
        <dbReference type="ARBA" id="ARBA00022912"/>
    </source>
</evidence>
<dbReference type="InterPro" id="IPR036196">
    <property type="entry name" value="Ptyr_pPase_sf"/>
</dbReference>
<dbReference type="OrthoDB" id="9784339at2"/>
<sequence length="152" mass="16729">MSPYKNILVVCQGNICRSPVAEAMLRRAMPDKQIQSAGLQAMVGHGADPTAAEIASAAGLDLSAHKARQISNELVQWADLILMMSQNQRRMLAGQMPEALGKSLLLGHWVRAQGTRANNGQDIPDPYKKSRDVFEHVHKMMDEAVQLWASKI</sequence>
<evidence type="ECO:0000256" key="6">
    <source>
        <dbReference type="PIRSR" id="PIRSR617867-1"/>
    </source>
</evidence>
<dbReference type="AlphaFoldDB" id="A0A0S2KE21"/>
<dbReference type="GO" id="GO:0004725">
    <property type="term" value="F:protein tyrosine phosphatase activity"/>
    <property type="evidence" value="ECO:0007669"/>
    <property type="project" value="UniProtKB-EC"/>
</dbReference>
<dbReference type="Proteomes" id="UP000065641">
    <property type="component" value="Chromosome"/>
</dbReference>
<keyword evidence="9" id="KW-1185">Reference proteome</keyword>
<feature type="domain" description="Phosphotyrosine protein phosphatase I" evidence="7">
    <location>
        <begin position="5"/>
        <end position="151"/>
    </location>
</feature>
<dbReference type="CDD" id="cd16343">
    <property type="entry name" value="LMWPTP"/>
    <property type="match status" value="1"/>
</dbReference>
<keyword evidence="4" id="KW-0904">Protein phosphatase</keyword>
<feature type="active site" description="Proton donor" evidence="6">
    <location>
        <position position="125"/>
    </location>
</feature>
<comment type="catalytic activity">
    <reaction evidence="5">
        <text>O-phospho-L-tyrosyl-[protein] + H2O = L-tyrosyl-[protein] + phosphate</text>
        <dbReference type="Rhea" id="RHEA:10684"/>
        <dbReference type="Rhea" id="RHEA-COMP:10136"/>
        <dbReference type="Rhea" id="RHEA-COMP:20101"/>
        <dbReference type="ChEBI" id="CHEBI:15377"/>
        <dbReference type="ChEBI" id="CHEBI:43474"/>
        <dbReference type="ChEBI" id="CHEBI:46858"/>
        <dbReference type="ChEBI" id="CHEBI:61978"/>
        <dbReference type="EC" id="3.1.3.48"/>
    </reaction>
</comment>
<dbReference type="InterPro" id="IPR017867">
    <property type="entry name" value="Tyr_phospatase_low_mol_wt"/>
</dbReference>
<dbReference type="EMBL" id="CP013189">
    <property type="protein sequence ID" value="ALO46421.1"/>
    <property type="molecule type" value="Genomic_DNA"/>
</dbReference>
<feature type="active site" description="Nucleophile" evidence="6">
    <location>
        <position position="11"/>
    </location>
</feature>
<dbReference type="KEGG" id="pspi:PS2015_1771"/>
<evidence type="ECO:0000256" key="1">
    <source>
        <dbReference type="ARBA" id="ARBA00011063"/>
    </source>
</evidence>
<organism evidence="8 9">
    <name type="scientific">Pseudohongiella spirulinae</name>
    <dbReference type="NCBI Taxonomy" id="1249552"/>
    <lineage>
        <taxon>Bacteria</taxon>
        <taxon>Pseudomonadati</taxon>
        <taxon>Pseudomonadota</taxon>
        <taxon>Gammaproteobacteria</taxon>
        <taxon>Pseudomonadales</taxon>
        <taxon>Pseudohongiellaceae</taxon>
        <taxon>Pseudohongiella</taxon>
    </lineage>
</organism>
<name>A0A0S2KE21_9GAMM</name>
<dbReference type="STRING" id="1249552.PS2015_1771"/>
<evidence type="ECO:0000313" key="9">
    <source>
        <dbReference type="Proteomes" id="UP000065641"/>
    </source>
</evidence>
<keyword evidence="3" id="KW-0378">Hydrolase</keyword>
<dbReference type="SUPFAM" id="SSF52788">
    <property type="entry name" value="Phosphotyrosine protein phosphatases I"/>
    <property type="match status" value="1"/>
</dbReference>
<dbReference type="InterPro" id="IPR023485">
    <property type="entry name" value="Ptyr_pPase"/>
</dbReference>
<dbReference type="SMART" id="SM00226">
    <property type="entry name" value="LMWPc"/>
    <property type="match status" value="1"/>
</dbReference>
<evidence type="ECO:0000256" key="3">
    <source>
        <dbReference type="ARBA" id="ARBA00022801"/>
    </source>
</evidence>
<dbReference type="PRINTS" id="PR00719">
    <property type="entry name" value="LMWPTPASE"/>
</dbReference>
<dbReference type="PANTHER" id="PTHR11717">
    <property type="entry name" value="LOW MOLECULAR WEIGHT PROTEIN TYROSINE PHOSPHATASE"/>
    <property type="match status" value="1"/>
</dbReference>
<evidence type="ECO:0000256" key="2">
    <source>
        <dbReference type="ARBA" id="ARBA00013064"/>
    </source>
</evidence>
<dbReference type="InterPro" id="IPR050438">
    <property type="entry name" value="LMW_PTPase"/>
</dbReference>
<evidence type="ECO:0000259" key="7">
    <source>
        <dbReference type="SMART" id="SM00226"/>
    </source>
</evidence>
<dbReference type="RefSeq" id="WP_082628065.1">
    <property type="nucleotide sequence ID" value="NZ_CP013189.1"/>
</dbReference>
<dbReference type="EC" id="3.1.3.48" evidence="2"/>
<reference evidence="8 9" key="1">
    <citation type="submission" date="2015-11" db="EMBL/GenBank/DDBJ databases">
        <authorList>
            <person name="Zhang Y."/>
            <person name="Guo Z."/>
        </authorList>
    </citation>
    <scope>NUCLEOTIDE SEQUENCE [LARGE SCALE GENOMIC DNA]</scope>
    <source>
        <strain evidence="8 9">KCTC 32221</strain>
    </source>
</reference>
<protein>
    <recommendedName>
        <fullName evidence="2">protein-tyrosine-phosphatase</fullName>
        <ecNumber evidence="2">3.1.3.48</ecNumber>
    </recommendedName>
</protein>
<dbReference type="PANTHER" id="PTHR11717:SF31">
    <property type="entry name" value="LOW MOLECULAR WEIGHT PROTEIN-TYROSINE-PHOSPHATASE ETP-RELATED"/>
    <property type="match status" value="1"/>
</dbReference>
<comment type="similarity">
    <text evidence="1">Belongs to the low molecular weight phosphotyrosine protein phosphatase family.</text>
</comment>
<evidence type="ECO:0000313" key="8">
    <source>
        <dbReference type="EMBL" id="ALO46421.1"/>
    </source>
</evidence>
<accession>A0A0S2KE21</accession>
<dbReference type="Pfam" id="PF01451">
    <property type="entry name" value="LMWPc"/>
    <property type="match status" value="1"/>
</dbReference>